<keyword evidence="1" id="KW-0472">Membrane</keyword>
<reference evidence="3" key="1">
    <citation type="submission" date="2016-10" db="EMBL/GenBank/DDBJ databases">
        <authorList>
            <person name="Varghese N."/>
            <person name="Submissions S."/>
        </authorList>
    </citation>
    <scope>NUCLEOTIDE SEQUENCE [LARGE SCALE GENOMIC DNA]</scope>
    <source>
        <strain evidence="3">DSM 24499</strain>
    </source>
</reference>
<evidence type="ECO:0000256" key="1">
    <source>
        <dbReference type="SAM" id="Phobius"/>
    </source>
</evidence>
<sequence length="237" mass="28074">MLTPYNNNCGFVYCGHNRASIKVGNFSYLSFNQSATDCYTRPLPTIFKIVLKLKFLLVTLIGFLFISCKTDKKAEPYKSDLKLTENLSDFTTRMTEKDTVKILAELNMEWWIRRDELTITKKNNQIILQTIIKEDTTFEGKYQMRTNELPRKVIKNTDNSFEKHFKNKIERTKDKTVRQYIYKIISPNDTLIFYTDGLGDKGGEVRDYYKFMNHYYPDNKEFRFPDVEIEEVDDISF</sequence>
<dbReference type="AlphaFoldDB" id="A0A1I1N6C5"/>
<gene>
    <name evidence="2" type="ORF">SAMN04487907_11610</name>
</gene>
<keyword evidence="1" id="KW-0812">Transmembrane</keyword>
<organism evidence="2 3">
    <name type="scientific">Zunongwangia mangrovi</name>
    <dbReference type="NCBI Taxonomy" id="1334022"/>
    <lineage>
        <taxon>Bacteria</taxon>
        <taxon>Pseudomonadati</taxon>
        <taxon>Bacteroidota</taxon>
        <taxon>Flavobacteriia</taxon>
        <taxon>Flavobacteriales</taxon>
        <taxon>Flavobacteriaceae</taxon>
        <taxon>Zunongwangia</taxon>
    </lineage>
</organism>
<protein>
    <submittedName>
        <fullName evidence="2">Uncharacterized protein</fullName>
    </submittedName>
</protein>
<dbReference type="STRING" id="1334022.SAMN04487907_11610"/>
<proteinExistence type="predicted"/>
<dbReference type="EMBL" id="FOKV01000016">
    <property type="protein sequence ID" value="SFC93244.1"/>
    <property type="molecule type" value="Genomic_DNA"/>
</dbReference>
<accession>A0A1I1N6C5</accession>
<name>A0A1I1N6C5_9FLAO</name>
<dbReference type="Proteomes" id="UP000199438">
    <property type="component" value="Unassembled WGS sequence"/>
</dbReference>
<keyword evidence="3" id="KW-1185">Reference proteome</keyword>
<keyword evidence="1" id="KW-1133">Transmembrane helix</keyword>
<evidence type="ECO:0000313" key="3">
    <source>
        <dbReference type="Proteomes" id="UP000199438"/>
    </source>
</evidence>
<feature type="transmembrane region" description="Helical" evidence="1">
    <location>
        <begin position="49"/>
        <end position="68"/>
    </location>
</feature>
<evidence type="ECO:0000313" key="2">
    <source>
        <dbReference type="EMBL" id="SFC93244.1"/>
    </source>
</evidence>